<dbReference type="EMBL" id="BGPR01000083">
    <property type="protein sequence ID" value="GBL91984.1"/>
    <property type="molecule type" value="Genomic_DNA"/>
</dbReference>
<dbReference type="Proteomes" id="UP000499080">
    <property type="component" value="Unassembled WGS sequence"/>
</dbReference>
<evidence type="ECO:0000313" key="3">
    <source>
        <dbReference type="Proteomes" id="UP000499080"/>
    </source>
</evidence>
<proteinExistence type="predicted"/>
<dbReference type="AlphaFoldDB" id="A0A4Y2BLC4"/>
<reference evidence="2 3" key="1">
    <citation type="journal article" date="2019" name="Sci. Rep.">
        <title>Orb-weaving spider Araneus ventricosus genome elucidates the spidroin gene catalogue.</title>
        <authorList>
            <person name="Kono N."/>
            <person name="Nakamura H."/>
            <person name="Ohtoshi R."/>
            <person name="Moran D.A.P."/>
            <person name="Shinohara A."/>
            <person name="Yoshida Y."/>
            <person name="Fujiwara M."/>
            <person name="Mori M."/>
            <person name="Tomita M."/>
            <person name="Arakawa K."/>
        </authorList>
    </citation>
    <scope>NUCLEOTIDE SEQUENCE [LARGE SCALE GENOMIC DNA]</scope>
</reference>
<dbReference type="PANTHER" id="PTHR45749:SF35">
    <property type="entry name" value="AC-LIKE TRANSPOSASE-RELATED"/>
    <property type="match status" value="1"/>
</dbReference>
<dbReference type="Pfam" id="PF05699">
    <property type="entry name" value="Dimer_Tnp_hAT"/>
    <property type="match status" value="1"/>
</dbReference>
<gene>
    <name evidence="2" type="ORF">AVEN_102553_1</name>
</gene>
<organism evidence="2 3">
    <name type="scientific">Araneus ventricosus</name>
    <name type="common">Orbweaver spider</name>
    <name type="synonym">Epeira ventricosa</name>
    <dbReference type="NCBI Taxonomy" id="182803"/>
    <lineage>
        <taxon>Eukaryota</taxon>
        <taxon>Metazoa</taxon>
        <taxon>Ecdysozoa</taxon>
        <taxon>Arthropoda</taxon>
        <taxon>Chelicerata</taxon>
        <taxon>Arachnida</taxon>
        <taxon>Araneae</taxon>
        <taxon>Araneomorphae</taxon>
        <taxon>Entelegynae</taxon>
        <taxon>Araneoidea</taxon>
        <taxon>Araneidae</taxon>
        <taxon>Araneus</taxon>
    </lineage>
</organism>
<dbReference type="GO" id="GO:0046983">
    <property type="term" value="F:protein dimerization activity"/>
    <property type="evidence" value="ECO:0007669"/>
    <property type="project" value="InterPro"/>
</dbReference>
<accession>A0A4Y2BLC4</accession>
<name>A0A4Y2BLC4_ARAVE</name>
<dbReference type="InterPro" id="IPR008906">
    <property type="entry name" value="HATC_C_dom"/>
</dbReference>
<sequence>MDPKASRDLTSLRPGISHYSRLPVQRRVMQLVLLKNGRKPLKNYAYLIKLTQWIFLTLPVTVATGERSFSKLKLIETYLRSSMSQERLVGLVTIPIDLQNIDIENTMQDFADKKARNLIM</sequence>
<dbReference type="PANTHER" id="PTHR45749">
    <property type="match status" value="1"/>
</dbReference>
<evidence type="ECO:0000313" key="2">
    <source>
        <dbReference type="EMBL" id="GBL91984.1"/>
    </source>
</evidence>
<comment type="caution">
    <text evidence="2">The sequence shown here is derived from an EMBL/GenBank/DDBJ whole genome shotgun (WGS) entry which is preliminary data.</text>
</comment>
<dbReference type="OrthoDB" id="6437574at2759"/>
<keyword evidence="3" id="KW-1185">Reference proteome</keyword>
<protein>
    <recommendedName>
        <fullName evidence="1">HAT C-terminal dimerisation domain-containing protein</fullName>
    </recommendedName>
</protein>
<evidence type="ECO:0000259" key="1">
    <source>
        <dbReference type="Pfam" id="PF05699"/>
    </source>
</evidence>
<feature type="domain" description="HAT C-terminal dimerisation" evidence="1">
    <location>
        <begin position="54"/>
        <end position="90"/>
    </location>
</feature>